<evidence type="ECO:0000313" key="2">
    <source>
        <dbReference type="Proteomes" id="UP000271098"/>
    </source>
</evidence>
<reference evidence="1 2" key="2">
    <citation type="submission" date="2018-11" db="EMBL/GenBank/DDBJ databases">
        <authorList>
            <consortium name="Pathogen Informatics"/>
        </authorList>
    </citation>
    <scope>NUCLEOTIDE SEQUENCE [LARGE SCALE GENOMIC DNA]</scope>
</reference>
<reference evidence="3" key="1">
    <citation type="submission" date="2016-06" db="UniProtKB">
        <authorList>
            <consortium name="WormBaseParasite"/>
        </authorList>
    </citation>
    <scope>IDENTIFICATION</scope>
</reference>
<gene>
    <name evidence="1" type="ORF">GPUH_LOCUS10466</name>
</gene>
<organism evidence="3">
    <name type="scientific">Gongylonema pulchrum</name>
    <dbReference type="NCBI Taxonomy" id="637853"/>
    <lineage>
        <taxon>Eukaryota</taxon>
        <taxon>Metazoa</taxon>
        <taxon>Ecdysozoa</taxon>
        <taxon>Nematoda</taxon>
        <taxon>Chromadorea</taxon>
        <taxon>Rhabditida</taxon>
        <taxon>Spirurina</taxon>
        <taxon>Spiruromorpha</taxon>
        <taxon>Spiruroidea</taxon>
        <taxon>Gongylonematidae</taxon>
        <taxon>Gongylonema</taxon>
    </lineage>
</organism>
<name>A0A183DP25_9BILA</name>
<protein>
    <submittedName>
        <fullName evidence="3">DNA-directed DNA polymerase</fullName>
    </submittedName>
</protein>
<evidence type="ECO:0000313" key="3">
    <source>
        <dbReference type="WBParaSite" id="GPUH_0001047901-mRNA-1"/>
    </source>
</evidence>
<keyword evidence="2" id="KW-1185">Reference proteome</keyword>
<dbReference type="Proteomes" id="UP000271098">
    <property type="component" value="Unassembled WGS sequence"/>
</dbReference>
<proteinExistence type="predicted"/>
<dbReference type="WBParaSite" id="GPUH_0001047901-mRNA-1">
    <property type="protein sequence ID" value="GPUH_0001047901-mRNA-1"/>
    <property type="gene ID" value="GPUH_0001047901"/>
</dbReference>
<sequence length="102" mass="11790">MEQSVVERKRPTDFDVEDVSLRRMVNAAYTKHVYPLIVPSDVGEIDVKQKLDAVDEIQLNMFRYRRMADMGYEALLTSPLSYLSKFTGLGQVKPKRHTEGLR</sequence>
<dbReference type="AlphaFoldDB" id="A0A183DP25"/>
<accession>A0A183DP25</accession>
<dbReference type="EMBL" id="UYRT01077988">
    <property type="protein sequence ID" value="VDN17482.1"/>
    <property type="molecule type" value="Genomic_DNA"/>
</dbReference>
<evidence type="ECO:0000313" key="1">
    <source>
        <dbReference type="EMBL" id="VDN17482.1"/>
    </source>
</evidence>